<evidence type="ECO:0000256" key="1">
    <source>
        <dbReference type="SAM" id="MobiDB-lite"/>
    </source>
</evidence>
<sequence>MLLPGLLSAFLRARATSRRVGGAGDGHAGPSRRTRTVIPALANDFQFQARYCLVLDGYSSSFAYWEGVVWLRRGLLLLVGAWPNLSRSAEFVLYQVIGVVFLLIHMWTKPFDSRMGEFLDRVEQNGLCLFLLLVSSVQVLLIAEGEGALLPVLLCAASFALALLLSEVGGSEQWVLLARFEDAPPTVGLLVFCWASGPEEQRAAFFAVLLAAVALCALFALWVVLGVLAQLQKALSELFERQRNFEAKHLEGEPRPESCGCLGAGEEQVQQPAPGRGGRGARSPGRAPGAGQDVAHPGAPVEAARARALRHGHPGAGARAAPRPLPIRHEHVGVRAQAAVEAGALPVGHGERRAVATSLRDGLLHLIFDCDQVVVHGHLLEFLVRVAFARRFEESWWPRAGRCARGAPRGAAGDPPAGGRRRAAPRTGGPWASCWPTRASSSGAWPPTTSSGEHHQDPEERGRGPAREAFALGHVVTAGGGQPSAEARGGASRTCQAVTMSPHALWSTGSRQAGHACGQQISSTAGAIAVERWLKQCRGPPAHKPAPNRVFTSAVAQHTSLSDQTLLARVIVIPPSPPSPPAATI</sequence>
<feature type="transmembrane region" description="Helical" evidence="2">
    <location>
        <begin position="91"/>
        <end position="107"/>
    </location>
</feature>
<feature type="compositionally biased region" description="Basic and acidic residues" evidence="1">
    <location>
        <begin position="452"/>
        <end position="463"/>
    </location>
</feature>
<reference evidence="3" key="1">
    <citation type="submission" date="2023-10" db="EMBL/GenBank/DDBJ databases">
        <authorList>
            <person name="Chen Y."/>
            <person name="Shah S."/>
            <person name="Dougan E. K."/>
            <person name="Thang M."/>
            <person name="Chan C."/>
        </authorList>
    </citation>
    <scope>NUCLEOTIDE SEQUENCE [LARGE SCALE GENOMIC DNA]</scope>
</reference>
<gene>
    <name evidence="3" type="ORF">PCOR1329_LOCUS71088</name>
</gene>
<feature type="region of interest" description="Disordered" evidence="1">
    <location>
        <begin position="403"/>
        <end position="463"/>
    </location>
</feature>
<evidence type="ECO:0000313" key="4">
    <source>
        <dbReference type="Proteomes" id="UP001189429"/>
    </source>
</evidence>
<feature type="transmembrane region" description="Helical" evidence="2">
    <location>
        <begin position="127"/>
        <end position="143"/>
    </location>
</feature>
<accession>A0ABN9WW31</accession>
<keyword evidence="4" id="KW-1185">Reference proteome</keyword>
<keyword evidence="2" id="KW-0472">Membrane</keyword>
<keyword evidence="2" id="KW-0812">Transmembrane</keyword>
<feature type="compositionally biased region" description="Polar residues" evidence="1">
    <location>
        <begin position="438"/>
        <end position="451"/>
    </location>
</feature>
<comment type="caution">
    <text evidence="3">The sequence shown here is derived from an EMBL/GenBank/DDBJ whole genome shotgun (WGS) entry which is preliminary data.</text>
</comment>
<evidence type="ECO:0000313" key="3">
    <source>
        <dbReference type="EMBL" id="CAK0891029.1"/>
    </source>
</evidence>
<feature type="compositionally biased region" description="Low complexity" evidence="1">
    <location>
        <begin position="403"/>
        <end position="418"/>
    </location>
</feature>
<feature type="region of interest" description="Disordered" evidence="1">
    <location>
        <begin position="250"/>
        <end position="297"/>
    </location>
</feature>
<dbReference type="Proteomes" id="UP001189429">
    <property type="component" value="Unassembled WGS sequence"/>
</dbReference>
<protein>
    <submittedName>
        <fullName evidence="3">Uncharacterized protein</fullName>
    </submittedName>
</protein>
<name>A0ABN9WW31_9DINO</name>
<dbReference type="EMBL" id="CAUYUJ010019416">
    <property type="protein sequence ID" value="CAK0891029.1"/>
    <property type="molecule type" value="Genomic_DNA"/>
</dbReference>
<proteinExistence type="predicted"/>
<organism evidence="3 4">
    <name type="scientific">Prorocentrum cordatum</name>
    <dbReference type="NCBI Taxonomy" id="2364126"/>
    <lineage>
        <taxon>Eukaryota</taxon>
        <taxon>Sar</taxon>
        <taxon>Alveolata</taxon>
        <taxon>Dinophyceae</taxon>
        <taxon>Prorocentrales</taxon>
        <taxon>Prorocentraceae</taxon>
        <taxon>Prorocentrum</taxon>
    </lineage>
</organism>
<evidence type="ECO:0000256" key="2">
    <source>
        <dbReference type="SAM" id="Phobius"/>
    </source>
</evidence>
<keyword evidence="2" id="KW-1133">Transmembrane helix</keyword>
<feature type="compositionally biased region" description="Low complexity" evidence="1">
    <location>
        <begin position="281"/>
        <end position="291"/>
    </location>
</feature>
<feature type="transmembrane region" description="Helical" evidence="2">
    <location>
        <begin position="149"/>
        <end position="168"/>
    </location>
</feature>
<feature type="transmembrane region" description="Helical" evidence="2">
    <location>
        <begin position="203"/>
        <end position="229"/>
    </location>
</feature>